<evidence type="ECO:0000256" key="2">
    <source>
        <dbReference type="ARBA" id="ARBA00004496"/>
    </source>
</evidence>
<feature type="region of interest" description="Disordered" evidence="6">
    <location>
        <begin position="1"/>
        <end position="143"/>
    </location>
</feature>
<dbReference type="AlphaFoldDB" id="A0AAD9MSK7"/>
<dbReference type="GO" id="GO:0005634">
    <property type="term" value="C:nucleus"/>
    <property type="evidence" value="ECO:0007669"/>
    <property type="project" value="UniProtKB-SubCell"/>
</dbReference>
<dbReference type="InterPro" id="IPR051583">
    <property type="entry name" value="YAP1"/>
</dbReference>
<feature type="region of interest" description="Disordered" evidence="6">
    <location>
        <begin position="406"/>
        <end position="472"/>
    </location>
</feature>
<protein>
    <recommendedName>
        <fullName evidence="7">WW domain-containing protein</fullName>
    </recommendedName>
</protein>
<evidence type="ECO:0000256" key="3">
    <source>
        <dbReference type="ARBA" id="ARBA00022490"/>
    </source>
</evidence>
<dbReference type="SUPFAM" id="SSF51045">
    <property type="entry name" value="WW domain"/>
    <property type="match status" value="1"/>
</dbReference>
<name>A0AAD9MSK7_9ANNE</name>
<sequence length="553" mass="60508">MSQPSRTMESKPAQQQQAPQQQQQQAQQQQQHSSQVLHVRDNSDSDLQMLFSVLNKDHRPQQESVIPLKERNLPRSFFEPPRQQQSHSRDGSRDSTNYGLSAVGTPSPASIPGLAPNHGRSQSLPAQLPLPLSAAPPQIQHGKQASVDFAEDMANLHLPPSQPNPAWDPKTGQQRYFGNSQEQSQWMKPGSGSAVATGNPHGGSTPQGTLSPAQSHTSSPSGSIHNLSSQLPPGWEQGITPDGEIYFINHLERTTSWFDPRIPKHLQRPGPMKIGSPDCNPVTLVTQRNPPPVQPAPQQPAPQQQAAALPQPPPPPQQQQQLPQQQQPPTQQISPGQQPQQPSSQPLVIAPVPGAQPVRQSLVGPSQPQYIQLELERLKQEKDRLQREQEEITRRELLLKMMTLPKPSTNTDIQTTQAPTPATIQSVSTSGVDPFLGQGSNNLESHARQNSGDSGLGGMGNNYSLPRTPEDFLSNVDEMDTQEGGQKQMVKPQSSDFNMNELQSGVCMDMGPLADAEQSGMESEDLVPSLQDINSDDLLNDVDVVKMDNLLWL</sequence>
<accession>A0AAD9MSK7</accession>
<evidence type="ECO:0000256" key="1">
    <source>
        <dbReference type="ARBA" id="ARBA00004123"/>
    </source>
</evidence>
<dbReference type="PANTHER" id="PTHR17616">
    <property type="entry name" value="YES-ASSOCIATED PROTEIN YAP1 FAMILY MEMBER"/>
    <property type="match status" value="1"/>
</dbReference>
<feature type="region of interest" description="Disordered" evidence="6">
    <location>
        <begin position="261"/>
        <end position="350"/>
    </location>
</feature>
<reference evidence="8" key="1">
    <citation type="journal article" date="2023" name="Mol. Biol. Evol.">
        <title>Third-Generation Sequencing Reveals the Adaptive Role of the Epigenome in Three Deep-Sea Polychaetes.</title>
        <authorList>
            <person name="Perez M."/>
            <person name="Aroh O."/>
            <person name="Sun Y."/>
            <person name="Lan Y."/>
            <person name="Juniper S.K."/>
            <person name="Young C.R."/>
            <person name="Angers B."/>
            <person name="Qian P.Y."/>
        </authorList>
    </citation>
    <scope>NUCLEOTIDE SEQUENCE</scope>
    <source>
        <strain evidence="8">P08H-3</strain>
    </source>
</reference>
<dbReference type="SMART" id="SM00456">
    <property type="entry name" value="WW"/>
    <property type="match status" value="1"/>
</dbReference>
<dbReference type="GO" id="GO:0035329">
    <property type="term" value="P:hippo signaling"/>
    <property type="evidence" value="ECO:0007669"/>
    <property type="project" value="TreeGrafter"/>
</dbReference>
<feature type="region of interest" description="Disordered" evidence="6">
    <location>
        <begin position="155"/>
        <end position="238"/>
    </location>
</feature>
<feature type="compositionally biased region" description="Low complexity" evidence="6">
    <location>
        <begin position="413"/>
        <end position="425"/>
    </location>
</feature>
<keyword evidence="5" id="KW-0175">Coiled coil</keyword>
<dbReference type="Gene3D" id="6.20.430.10">
    <property type="match status" value="1"/>
</dbReference>
<dbReference type="Gene3D" id="2.20.70.10">
    <property type="match status" value="1"/>
</dbReference>
<feature type="compositionally biased region" description="Low complexity" evidence="6">
    <location>
        <begin position="121"/>
        <end position="138"/>
    </location>
</feature>
<evidence type="ECO:0000256" key="4">
    <source>
        <dbReference type="ARBA" id="ARBA00023242"/>
    </source>
</evidence>
<keyword evidence="3" id="KW-0963">Cytoplasm</keyword>
<dbReference type="EMBL" id="JAODUP010001092">
    <property type="protein sequence ID" value="KAK2141474.1"/>
    <property type="molecule type" value="Genomic_DNA"/>
</dbReference>
<feature type="compositionally biased region" description="Low complexity" evidence="6">
    <location>
        <begin position="12"/>
        <end position="31"/>
    </location>
</feature>
<feature type="compositionally biased region" description="Low complexity" evidence="6">
    <location>
        <begin position="318"/>
        <end position="347"/>
    </location>
</feature>
<dbReference type="CDD" id="cd00201">
    <property type="entry name" value="WW"/>
    <property type="match status" value="1"/>
</dbReference>
<feature type="compositionally biased region" description="Polar residues" evidence="6">
    <location>
        <begin position="438"/>
        <end position="453"/>
    </location>
</feature>
<dbReference type="InterPro" id="IPR036020">
    <property type="entry name" value="WW_dom_sf"/>
</dbReference>
<evidence type="ECO:0000259" key="7">
    <source>
        <dbReference type="PROSITE" id="PS50020"/>
    </source>
</evidence>
<feature type="compositionally biased region" description="Polar residues" evidence="6">
    <location>
        <begin position="171"/>
        <end position="186"/>
    </location>
</feature>
<feature type="coiled-coil region" evidence="5">
    <location>
        <begin position="371"/>
        <end position="398"/>
    </location>
</feature>
<feature type="domain" description="WW" evidence="7">
    <location>
        <begin position="229"/>
        <end position="262"/>
    </location>
</feature>
<evidence type="ECO:0000313" key="9">
    <source>
        <dbReference type="Proteomes" id="UP001208570"/>
    </source>
</evidence>
<dbReference type="PROSITE" id="PS01159">
    <property type="entry name" value="WW_DOMAIN_1"/>
    <property type="match status" value="1"/>
</dbReference>
<dbReference type="GO" id="GO:0003713">
    <property type="term" value="F:transcription coactivator activity"/>
    <property type="evidence" value="ECO:0007669"/>
    <property type="project" value="TreeGrafter"/>
</dbReference>
<evidence type="ECO:0000256" key="6">
    <source>
        <dbReference type="SAM" id="MobiDB-lite"/>
    </source>
</evidence>
<dbReference type="GO" id="GO:0005737">
    <property type="term" value="C:cytoplasm"/>
    <property type="evidence" value="ECO:0007669"/>
    <property type="project" value="UniProtKB-SubCell"/>
</dbReference>
<dbReference type="Proteomes" id="UP001208570">
    <property type="component" value="Unassembled WGS sequence"/>
</dbReference>
<dbReference type="PANTHER" id="PTHR17616:SF8">
    <property type="entry name" value="TRANSCRIPTIONAL COACTIVATOR YORKIE"/>
    <property type="match status" value="1"/>
</dbReference>
<comment type="caution">
    <text evidence="8">The sequence shown here is derived from an EMBL/GenBank/DDBJ whole genome shotgun (WGS) entry which is preliminary data.</text>
</comment>
<gene>
    <name evidence="8" type="ORF">LSH36_1092g00052</name>
</gene>
<dbReference type="Pfam" id="PF00397">
    <property type="entry name" value="WW"/>
    <property type="match status" value="1"/>
</dbReference>
<keyword evidence="9" id="KW-1185">Reference proteome</keyword>
<dbReference type="GO" id="GO:0045944">
    <property type="term" value="P:positive regulation of transcription by RNA polymerase II"/>
    <property type="evidence" value="ECO:0007669"/>
    <property type="project" value="TreeGrafter"/>
</dbReference>
<keyword evidence="4" id="KW-0539">Nucleus</keyword>
<feature type="compositionally biased region" description="Pro residues" evidence="6">
    <location>
        <begin position="289"/>
        <end position="300"/>
    </location>
</feature>
<proteinExistence type="predicted"/>
<evidence type="ECO:0000313" key="8">
    <source>
        <dbReference type="EMBL" id="KAK2141474.1"/>
    </source>
</evidence>
<comment type="subcellular location">
    <subcellularLocation>
        <location evidence="2">Cytoplasm</location>
    </subcellularLocation>
    <subcellularLocation>
        <location evidence="1">Nucleus</location>
    </subcellularLocation>
</comment>
<organism evidence="8 9">
    <name type="scientific">Paralvinella palmiformis</name>
    <dbReference type="NCBI Taxonomy" id="53620"/>
    <lineage>
        <taxon>Eukaryota</taxon>
        <taxon>Metazoa</taxon>
        <taxon>Spiralia</taxon>
        <taxon>Lophotrochozoa</taxon>
        <taxon>Annelida</taxon>
        <taxon>Polychaeta</taxon>
        <taxon>Sedentaria</taxon>
        <taxon>Canalipalpata</taxon>
        <taxon>Terebellida</taxon>
        <taxon>Terebelliformia</taxon>
        <taxon>Alvinellidae</taxon>
        <taxon>Paralvinella</taxon>
    </lineage>
</organism>
<evidence type="ECO:0000256" key="5">
    <source>
        <dbReference type="SAM" id="Coils"/>
    </source>
</evidence>
<feature type="compositionally biased region" description="Polar residues" evidence="6">
    <location>
        <begin position="202"/>
        <end position="231"/>
    </location>
</feature>
<dbReference type="InterPro" id="IPR001202">
    <property type="entry name" value="WW_dom"/>
</dbReference>
<dbReference type="PROSITE" id="PS50020">
    <property type="entry name" value="WW_DOMAIN_2"/>
    <property type="match status" value="1"/>
</dbReference>